<comment type="caution">
    <text evidence="2">The sequence shown here is derived from an EMBL/GenBank/DDBJ whole genome shotgun (WGS) entry which is preliminary data.</text>
</comment>
<proteinExistence type="inferred from homology"/>
<organism evidence="2 3">
    <name type="scientific">Thalassospira profundimaris</name>
    <dbReference type="NCBI Taxonomy" id="502049"/>
    <lineage>
        <taxon>Bacteria</taxon>
        <taxon>Pseudomonadati</taxon>
        <taxon>Pseudomonadota</taxon>
        <taxon>Alphaproteobacteria</taxon>
        <taxon>Rhodospirillales</taxon>
        <taxon>Thalassospiraceae</taxon>
        <taxon>Thalassospira</taxon>
    </lineage>
</organism>
<protein>
    <submittedName>
        <fullName evidence="2">Uncharacterized protein</fullName>
    </submittedName>
</protein>
<dbReference type="OrthoDB" id="9791723at2"/>
<sequence>MHVVRVADIRLSKKSRPENAPVSFANQGVLGAHADFSGTVTAFRKLIRQAVRNDGAEIVILGGAVTAGMKQQLENESPAPILEGVDCAVRLVEQLWNEKSAPSHDTRQLDAP</sequence>
<evidence type="ECO:0000313" key="3">
    <source>
        <dbReference type="Proteomes" id="UP000252255"/>
    </source>
</evidence>
<dbReference type="Gene3D" id="3.40.50.12500">
    <property type="match status" value="1"/>
</dbReference>
<accession>A0A367WVK6</accession>
<dbReference type="InterPro" id="IPR015942">
    <property type="entry name" value="Asp/Glu/hydantoin_racemase"/>
</dbReference>
<gene>
    <name evidence="2" type="ORF">TH30_13035</name>
</gene>
<dbReference type="Pfam" id="PF01177">
    <property type="entry name" value="Asp_Glu_race"/>
    <property type="match status" value="1"/>
</dbReference>
<dbReference type="AlphaFoldDB" id="A0A367WVK6"/>
<comment type="similarity">
    <text evidence="1">Belongs to the HyuE racemase family.</text>
</comment>
<dbReference type="GO" id="GO:0047661">
    <property type="term" value="F:amino-acid racemase activity"/>
    <property type="evidence" value="ECO:0007669"/>
    <property type="project" value="InterPro"/>
</dbReference>
<evidence type="ECO:0000256" key="1">
    <source>
        <dbReference type="ARBA" id="ARBA00038414"/>
    </source>
</evidence>
<dbReference type="InterPro" id="IPR053714">
    <property type="entry name" value="Iso_Racemase_Enz_sf"/>
</dbReference>
<dbReference type="Proteomes" id="UP000252255">
    <property type="component" value="Unassembled WGS sequence"/>
</dbReference>
<dbReference type="EMBL" id="JPWI01000007">
    <property type="protein sequence ID" value="RCK45495.1"/>
    <property type="molecule type" value="Genomic_DNA"/>
</dbReference>
<reference evidence="2 3" key="1">
    <citation type="submission" date="2014-07" db="EMBL/GenBank/DDBJ databases">
        <title>Draft genome sequence of Thalassospira profundimaris PR54-5.</title>
        <authorList>
            <person name="Lai Q."/>
            <person name="Shao Z."/>
        </authorList>
    </citation>
    <scope>NUCLEOTIDE SEQUENCE [LARGE SCALE GENOMIC DNA]</scope>
    <source>
        <strain evidence="2 3">PR54-5</strain>
    </source>
</reference>
<name>A0A367WVK6_9PROT</name>
<evidence type="ECO:0000313" key="2">
    <source>
        <dbReference type="EMBL" id="RCK45495.1"/>
    </source>
</evidence>